<evidence type="ECO:0000259" key="2">
    <source>
        <dbReference type="PROSITE" id="PS50263"/>
    </source>
</evidence>
<evidence type="ECO:0000313" key="3">
    <source>
        <dbReference type="EMBL" id="MDI7922716.1"/>
    </source>
</evidence>
<dbReference type="Pfam" id="PF00795">
    <property type="entry name" value="CN_hydrolase"/>
    <property type="match status" value="1"/>
</dbReference>
<dbReference type="PANTHER" id="PTHR43674">
    <property type="entry name" value="NITRILASE C965.09-RELATED"/>
    <property type="match status" value="1"/>
</dbReference>
<keyword evidence="4" id="KW-1185">Reference proteome</keyword>
<evidence type="ECO:0000313" key="4">
    <source>
        <dbReference type="Proteomes" id="UP001161580"/>
    </source>
</evidence>
<evidence type="ECO:0000256" key="1">
    <source>
        <dbReference type="ARBA" id="ARBA00022801"/>
    </source>
</evidence>
<dbReference type="InterPro" id="IPR050345">
    <property type="entry name" value="Aliph_Amidase/BUP"/>
</dbReference>
<name>A0AAE3QG33_9HYPH</name>
<proteinExistence type="predicted"/>
<dbReference type="InterPro" id="IPR036526">
    <property type="entry name" value="C-N_Hydrolase_sf"/>
</dbReference>
<dbReference type="SUPFAM" id="SSF56317">
    <property type="entry name" value="Carbon-nitrogen hydrolase"/>
    <property type="match status" value="1"/>
</dbReference>
<dbReference type="PANTHER" id="PTHR43674:SF2">
    <property type="entry name" value="BETA-UREIDOPROPIONASE"/>
    <property type="match status" value="1"/>
</dbReference>
<dbReference type="AlphaFoldDB" id="A0AAE3QG33"/>
<keyword evidence="1 3" id="KW-0378">Hydrolase</keyword>
<dbReference type="Gene3D" id="3.60.110.10">
    <property type="entry name" value="Carbon-nitrogen hydrolase"/>
    <property type="match status" value="1"/>
</dbReference>
<feature type="domain" description="CN hydrolase" evidence="2">
    <location>
        <begin position="2"/>
        <end position="240"/>
    </location>
</feature>
<gene>
    <name evidence="3" type="ORF">MRS75_11515</name>
</gene>
<dbReference type="EMBL" id="JALDYZ010000005">
    <property type="protein sequence ID" value="MDI7922716.1"/>
    <property type="molecule type" value="Genomic_DNA"/>
</dbReference>
<sequence length="267" mass="29045">MTRIAIVEWEDGLLPGTEAWSRIRALVDDLHPDILVTNEMPFGNWLPRVKGFDPEQAQAWARLHDEALDELAALNATTIVSSRPVMHPDALANEAFIMERGTYRFLHHKHLFPAEPNWEEASWFKPFHSGFEPLAAGKTMIGALLCTELMFPRCAKLLGQRGADVIAAPRATGGNSVLWHAASVMAAASAGAYVVSSNRSRNPASPDSIFGGGGFATDPHGRLIGTTSEENPVVVVEIDESIARAAKSEYPHYVSEEYLGGQFPGAD</sequence>
<dbReference type="GO" id="GO:0016811">
    <property type="term" value="F:hydrolase activity, acting on carbon-nitrogen (but not peptide) bonds, in linear amides"/>
    <property type="evidence" value="ECO:0007669"/>
    <property type="project" value="UniProtKB-ARBA"/>
</dbReference>
<dbReference type="Proteomes" id="UP001161580">
    <property type="component" value="Unassembled WGS sequence"/>
</dbReference>
<reference evidence="3" key="1">
    <citation type="submission" date="2022-03" db="EMBL/GenBank/DDBJ databases">
        <title>Fererhizobium litorale gen. nov., sp. nov., isolated from sandy sediments of the Sea of Japan seashore.</title>
        <authorList>
            <person name="Romanenko L."/>
            <person name="Kurilenko V."/>
            <person name="Otstavnykh N."/>
            <person name="Svetashev V."/>
            <person name="Tekutyeva L."/>
            <person name="Isaeva M."/>
            <person name="Mikhailov V."/>
        </authorList>
    </citation>
    <scope>NUCLEOTIDE SEQUENCE</scope>
    <source>
        <strain evidence="3">KMM 9576</strain>
    </source>
</reference>
<dbReference type="CDD" id="cd07197">
    <property type="entry name" value="nitrilase"/>
    <property type="match status" value="1"/>
</dbReference>
<comment type="caution">
    <text evidence="3">The sequence shown here is derived from an EMBL/GenBank/DDBJ whole genome shotgun (WGS) entry which is preliminary data.</text>
</comment>
<dbReference type="InterPro" id="IPR003010">
    <property type="entry name" value="C-N_Hydrolase"/>
</dbReference>
<dbReference type="PROSITE" id="PS50263">
    <property type="entry name" value="CN_HYDROLASE"/>
    <property type="match status" value="1"/>
</dbReference>
<protein>
    <submittedName>
        <fullName evidence="3">Carbon-nitrogen hydrolase family protein</fullName>
    </submittedName>
</protein>
<dbReference type="RefSeq" id="WP_311786341.1">
    <property type="nucleotide sequence ID" value="NZ_JALDYY010000004.1"/>
</dbReference>
<organism evidence="3 4">
    <name type="scientific">Ferirhizobium litorale</name>
    <dbReference type="NCBI Taxonomy" id="2927786"/>
    <lineage>
        <taxon>Bacteria</taxon>
        <taxon>Pseudomonadati</taxon>
        <taxon>Pseudomonadota</taxon>
        <taxon>Alphaproteobacteria</taxon>
        <taxon>Hyphomicrobiales</taxon>
        <taxon>Rhizobiaceae</taxon>
        <taxon>Ferirhizobium</taxon>
    </lineage>
</organism>
<accession>A0AAE3QG33</accession>